<dbReference type="Pfam" id="PF13812">
    <property type="entry name" value="PPR_3"/>
    <property type="match status" value="2"/>
</dbReference>
<feature type="repeat" description="PPR" evidence="2">
    <location>
        <begin position="1073"/>
        <end position="1107"/>
    </location>
</feature>
<dbReference type="PROSITE" id="PS51375">
    <property type="entry name" value="PPR"/>
    <property type="match status" value="8"/>
</dbReference>
<proteinExistence type="predicted"/>
<dbReference type="PANTHER" id="PTHR47447:SF17">
    <property type="entry name" value="OS12G0638900 PROTEIN"/>
    <property type="match status" value="1"/>
</dbReference>
<comment type="caution">
    <text evidence="4">The sequence shown here is derived from an EMBL/GenBank/DDBJ whole genome shotgun (WGS) entry which is preliminary data.</text>
</comment>
<dbReference type="InterPro" id="IPR011990">
    <property type="entry name" value="TPR-like_helical_dom_sf"/>
</dbReference>
<protein>
    <recommendedName>
        <fullName evidence="3">Pseudouridine synthase RsuA/RluA-like domain-containing protein</fullName>
    </recommendedName>
</protein>
<dbReference type="InterPro" id="IPR020103">
    <property type="entry name" value="PsdUridine_synth_cat_dom_sf"/>
</dbReference>
<evidence type="ECO:0000313" key="4">
    <source>
        <dbReference type="EMBL" id="CAK9091559.1"/>
    </source>
</evidence>
<feature type="repeat" description="PPR" evidence="2">
    <location>
        <begin position="1209"/>
        <end position="1243"/>
    </location>
</feature>
<keyword evidence="5" id="KW-1185">Reference proteome</keyword>
<feature type="repeat" description="PPR" evidence="2">
    <location>
        <begin position="481"/>
        <end position="515"/>
    </location>
</feature>
<dbReference type="PANTHER" id="PTHR47447">
    <property type="entry name" value="OS03G0856100 PROTEIN"/>
    <property type="match status" value="1"/>
</dbReference>
<dbReference type="Proteomes" id="UP001642484">
    <property type="component" value="Unassembled WGS sequence"/>
</dbReference>
<gene>
    <name evidence="4" type="ORF">CCMP2556_LOCUS43892</name>
</gene>
<feature type="repeat" description="PPR" evidence="2">
    <location>
        <begin position="1278"/>
        <end position="1312"/>
    </location>
</feature>
<evidence type="ECO:0000256" key="2">
    <source>
        <dbReference type="PROSITE-ProRule" id="PRU00708"/>
    </source>
</evidence>
<keyword evidence="1" id="KW-0677">Repeat</keyword>
<dbReference type="InterPro" id="IPR006145">
    <property type="entry name" value="PsdUridine_synth_RsuA/RluA"/>
</dbReference>
<dbReference type="EMBL" id="CAXAMN010024984">
    <property type="protein sequence ID" value="CAK9091559.1"/>
    <property type="molecule type" value="Genomic_DNA"/>
</dbReference>
<evidence type="ECO:0000313" key="5">
    <source>
        <dbReference type="Proteomes" id="UP001642484"/>
    </source>
</evidence>
<dbReference type="Pfam" id="PF01535">
    <property type="entry name" value="PPR"/>
    <property type="match status" value="4"/>
</dbReference>
<organism evidence="4 5">
    <name type="scientific">Durusdinium trenchii</name>
    <dbReference type="NCBI Taxonomy" id="1381693"/>
    <lineage>
        <taxon>Eukaryota</taxon>
        <taxon>Sar</taxon>
        <taxon>Alveolata</taxon>
        <taxon>Dinophyceae</taxon>
        <taxon>Suessiales</taxon>
        <taxon>Symbiodiniaceae</taxon>
        <taxon>Durusdinium</taxon>
    </lineage>
</organism>
<dbReference type="SUPFAM" id="SSF55120">
    <property type="entry name" value="Pseudouridine synthase"/>
    <property type="match status" value="1"/>
</dbReference>
<feature type="repeat" description="PPR" evidence="2">
    <location>
        <begin position="166"/>
        <end position="200"/>
    </location>
</feature>
<feature type="repeat" description="PPR" evidence="2">
    <location>
        <begin position="131"/>
        <end position="165"/>
    </location>
</feature>
<dbReference type="Gene3D" id="3.30.2350.10">
    <property type="entry name" value="Pseudouridine synthase"/>
    <property type="match status" value="1"/>
</dbReference>
<reference evidence="4 5" key="1">
    <citation type="submission" date="2024-02" db="EMBL/GenBank/DDBJ databases">
        <authorList>
            <person name="Chen Y."/>
            <person name="Shah S."/>
            <person name="Dougan E. K."/>
            <person name="Thang M."/>
            <person name="Chan C."/>
        </authorList>
    </citation>
    <scope>NUCLEOTIDE SEQUENCE [LARGE SCALE GENOMIC DNA]</scope>
</reference>
<dbReference type="NCBIfam" id="TIGR00756">
    <property type="entry name" value="PPR"/>
    <property type="match status" value="2"/>
</dbReference>
<evidence type="ECO:0000259" key="3">
    <source>
        <dbReference type="Pfam" id="PF00849"/>
    </source>
</evidence>
<dbReference type="CDD" id="cd02869">
    <property type="entry name" value="PseudoU_synth_RluA_like"/>
    <property type="match status" value="1"/>
</dbReference>
<dbReference type="InterPro" id="IPR002885">
    <property type="entry name" value="PPR_rpt"/>
</dbReference>
<feature type="repeat" description="PPR" evidence="2">
    <location>
        <begin position="446"/>
        <end position="480"/>
    </location>
</feature>
<accession>A0ABP0QTE9</accession>
<evidence type="ECO:0000256" key="1">
    <source>
        <dbReference type="ARBA" id="ARBA00022737"/>
    </source>
</evidence>
<dbReference type="Pfam" id="PF00849">
    <property type="entry name" value="PseudoU_synth_2"/>
    <property type="match status" value="1"/>
</dbReference>
<feature type="repeat" description="PPR" evidence="2">
    <location>
        <begin position="271"/>
        <end position="305"/>
    </location>
</feature>
<name>A0ABP0QTE9_9DINO</name>
<dbReference type="Gene3D" id="1.25.40.10">
    <property type="entry name" value="Tetratricopeptide repeat domain"/>
    <property type="match status" value="8"/>
</dbReference>
<sequence length="1782" mass="196185">MDKYYTISKNQLQQKDVHGPPIISRELVLLYVVILRFANLPRFASRGGFPLRLLEAMDWSNPRLATKLLVKFGNLGQWPKALGLLCQLAGEGVKVDEIHMSAAIRACSKGCAWEAALALLQSASHFSIGTDLKIFCVVLSALDRGRQWELAFQLLEQMVRVEMPPEQVAYNTAVSACERLGQWKAAIGVMARMCREEVEMDTITYGTAICACARGQAWWKVLHLWQCMEEKSVGKNTVLCGASVNACAKGSLWAMALDILSSMPRSKVKQNTITCNAAISACERGAQWRFALEILRQMPRTAIPCDVISCSAAMSACEKAAEWQLAVALFEDMFRLKLQVDLISCSAAISACEKAARWEVALGLLWGMDALSVRRSSVSFAAAISACEKAQEWPAAVEVLEQFLCSRVEVDRIPFGAAIAACSRSGQWLVAEAILRDMCFQKLPKDVISCTAAIAACANSAQWTRALKFMEEMVTETVHPDESTYGSALSACYLAGRWQEGLELLDEMKRADFAVDGMHIGSVVGAVLRNLGRSAAVAWLKTLREGPEEAPQPGIQLGEIIGGSPVISASYGLVILNKPAGERTEDVQLALAQRLQSSTSSVSRLDRPTSGVLTVVVGSKMAATTKWFQAQFASRLVEKEYLCLCEAHQEPGPPGSRHSVSAPLRVVSQSSWSSRTQVDESSGREALTLYEILGCFTLSGSKRFVLVRAEPKTGRMHQIRAHLASIGLPLVGDGLYGQPPPDWCRRLFLHCHRLRLLDWEAEPLQIDVPLPSELQAALEHLEATEANEKRPFIVKEAELGELDVLKQATSKLKAFSTSHQWTKALDLLALLRCSTGPKPNMITCNAASSACVHHGWSWALHLLVSAQAARLRSDLVSCNVALKARAQWVDAMASLEQMCRSQTRPDLISYNSLVHQLEATQWSRALGIWGEIQADVRDVVTFASIASSCAKARQWRHELRLLSSLWGSACELDAITFNAITSGLPESQAWSKGQHLLSKVQFLLLQVNEISYHAAISCQEFWRRAINLCGKLREDGLKPNIVTCNSISSTCQAEWQQVMLALNTFADIGLELDIISFNVAISACGMKTLWELAWSLFQELSASGMADPYTFTTMIKTCAATHWWHVLSLLEASHSLGPSLEVWNAAISSCSNASAWLQALLVYGAMQQQQVLPDVASYSQVIMACDEGSQHALALSFLEELEADSLRPDVVAFGSAMNACAHCGELNKALELLNRMQECQVQANLMVANTVINSCVLTGSWEEALKLLSEFQKALQMDVISYNSLLSALAPSGLWTRAVDVLEEARSRGLTMDMISSNALMSACENRARWQEALQLMNSYEWSAPPAEKPRLSQIIITNTALAASARSGQWLLALSSFSELSQEALQPSHVSYNAVVSACEKGRRWWLALDLYQHLLDSKLPLDVATCNSAALACAAAGQWQEALLLAMTSSSVASLSGAITASAELMQGNEQVMSLLSGVELQALTELASLASVKPEKEGAVSRMDRTIQLRASMAQWHESFLEHLALQRKKRLRARALLALALISEPMERQWKEIFVDVAWTAWVQVVGDERRQREMCKAQQMYEKVLNDAHSAMGLTCLTVWSSRAILPFRFSSDTLLALLQKALPSVPPKDLEVVAESVPKELDGQTSFFQLMSWLYPSAKQAIDIEEWQALRRQHCSWAKRCHSLLVLSLIAEPFQHFWREVFLDLAWSAWAGAVAGTRRRRSLCVAQAEFESEADRLSALCGNQVSPQDVASTALHNILVRRSSHPESSQDVSLGM</sequence>
<feature type="domain" description="Pseudouridine synthase RsuA/RluA-like" evidence="3">
    <location>
        <begin position="576"/>
        <end position="725"/>
    </location>
</feature>